<dbReference type="CDD" id="cd10845">
    <property type="entry name" value="DSRM_RNAse_III_family"/>
    <property type="match status" value="1"/>
</dbReference>
<evidence type="ECO:0000313" key="13">
    <source>
        <dbReference type="EMBL" id="KAK4575956.1"/>
    </source>
</evidence>
<evidence type="ECO:0000256" key="10">
    <source>
        <dbReference type="SAM" id="Phobius"/>
    </source>
</evidence>
<dbReference type="GO" id="GO:0005634">
    <property type="term" value="C:nucleus"/>
    <property type="evidence" value="ECO:0007669"/>
    <property type="project" value="TreeGrafter"/>
</dbReference>
<accession>A0AAN7EME1</accession>
<feature type="domain" description="DRBM" evidence="11">
    <location>
        <begin position="317"/>
        <end position="390"/>
    </location>
</feature>
<feature type="domain" description="RNase III" evidence="12">
    <location>
        <begin position="55"/>
        <end position="203"/>
    </location>
</feature>
<dbReference type="SUPFAM" id="SSF69065">
    <property type="entry name" value="RNase III domain-like"/>
    <property type="match status" value="1"/>
</dbReference>
<feature type="transmembrane region" description="Helical" evidence="10">
    <location>
        <begin position="15"/>
        <end position="32"/>
    </location>
</feature>
<keyword evidence="4" id="KW-0479">Metal-binding</keyword>
<protein>
    <submittedName>
        <fullName evidence="13">Uncharacterized protein</fullName>
    </submittedName>
</protein>
<dbReference type="FunFam" id="1.10.1520.10:FF:000004">
    <property type="entry name" value="Endoribonuclease dicer-like 1"/>
    <property type="match status" value="1"/>
</dbReference>
<keyword evidence="8 9" id="KW-0694">RNA-binding</keyword>
<dbReference type="GO" id="GO:0005737">
    <property type="term" value="C:cytoplasm"/>
    <property type="evidence" value="ECO:0007669"/>
    <property type="project" value="TreeGrafter"/>
</dbReference>
<evidence type="ECO:0000256" key="9">
    <source>
        <dbReference type="PROSITE-ProRule" id="PRU00266"/>
    </source>
</evidence>
<evidence type="ECO:0000313" key="14">
    <source>
        <dbReference type="Proteomes" id="UP001324115"/>
    </source>
</evidence>
<dbReference type="AlphaFoldDB" id="A0AAN7EME1"/>
<evidence type="ECO:0000256" key="2">
    <source>
        <dbReference type="ARBA" id="ARBA00001946"/>
    </source>
</evidence>
<proteinExistence type="predicted"/>
<evidence type="ECO:0000256" key="5">
    <source>
        <dbReference type="ARBA" id="ARBA00022759"/>
    </source>
</evidence>
<dbReference type="PROSITE" id="PS50142">
    <property type="entry name" value="RNASE_3_2"/>
    <property type="match status" value="1"/>
</dbReference>
<dbReference type="GO" id="GO:0004525">
    <property type="term" value="F:ribonuclease III activity"/>
    <property type="evidence" value="ECO:0007669"/>
    <property type="project" value="InterPro"/>
</dbReference>
<keyword evidence="10" id="KW-1133">Transmembrane helix</keyword>
<evidence type="ECO:0000256" key="6">
    <source>
        <dbReference type="ARBA" id="ARBA00022801"/>
    </source>
</evidence>
<reference evidence="13 14" key="1">
    <citation type="journal article" date="2023" name="G3 (Bethesda)">
        <title>A haplotype-resolved chromosome-scale genome for Quercus rubra L. provides insights into the genetics of adaptive traits for red oak species.</title>
        <authorList>
            <person name="Kapoor B."/>
            <person name="Jenkins J."/>
            <person name="Schmutz J."/>
            <person name="Zhebentyayeva T."/>
            <person name="Kuelheim C."/>
            <person name="Coggeshall M."/>
            <person name="Heim C."/>
            <person name="Lasky J.R."/>
            <person name="Leites L."/>
            <person name="Islam-Faridi N."/>
            <person name="Romero-Severson J."/>
            <person name="DeLeo V.L."/>
            <person name="Lucas S.M."/>
            <person name="Lazic D."/>
            <person name="Gailing O."/>
            <person name="Carlson J."/>
            <person name="Staton M."/>
        </authorList>
    </citation>
    <scope>NUCLEOTIDE SEQUENCE [LARGE SCALE GENOMIC DNA]</scope>
    <source>
        <strain evidence="13">Pseudo-F2</strain>
    </source>
</reference>
<dbReference type="Gene3D" id="1.10.1520.10">
    <property type="entry name" value="Ribonuclease III domain"/>
    <property type="match status" value="1"/>
</dbReference>
<evidence type="ECO:0000259" key="11">
    <source>
        <dbReference type="PROSITE" id="PS50137"/>
    </source>
</evidence>
<evidence type="ECO:0000256" key="4">
    <source>
        <dbReference type="ARBA" id="ARBA00022723"/>
    </source>
</evidence>
<comment type="caution">
    <text evidence="13">The sequence shown here is derived from an EMBL/GenBank/DDBJ whole genome shotgun (WGS) entry which is preliminary data.</text>
</comment>
<keyword evidence="3" id="KW-0540">Nuclease</keyword>
<sequence>MDSLLSMEEEESSPWSPALSFCFWFGFAFFVIKSCICRRKKPHQEAKTNMASSTIRAVEKILSYRFKDKSLLEEALTHSSCYNNNNNGESFRSYQRLEFVGDTVLGLALSKYLYMEYPSLDPGQLSPLHKANISNEKLARVAVRHHLDSYIRHNIRDFPLKVQKFADAVNQEDDMVLYGSVKAPKILADIVESLAAAIYVDLDFDLQKLWVIFMDLLKPIVTPEVLQQQPHPVTTLYDQCQKQGREVDIKNTSIGAKNIASVYVDGAFFASDSSDDMDTARRNAAEQALLKLSKSMPTDIGRLDFSFGLNKSFEIEEAKQKLHEVCQKKRWDSPRYSIEKEEGPSNDKKYVCSVRIATVNGDLFMVGEEKSRVKKAENSAASCLIRALLDSDII</sequence>
<dbReference type="SMART" id="SM00358">
    <property type="entry name" value="DSRM"/>
    <property type="match status" value="2"/>
</dbReference>
<dbReference type="PROSITE" id="PS50137">
    <property type="entry name" value="DS_RBD"/>
    <property type="match status" value="2"/>
</dbReference>
<dbReference type="SUPFAM" id="SSF54768">
    <property type="entry name" value="dsRNA-binding domain-like"/>
    <property type="match status" value="2"/>
</dbReference>
<dbReference type="PANTHER" id="PTHR14950:SF49">
    <property type="entry name" value="RIBONUCLEASE 3-LIKE PROTEIN 2-RELATED"/>
    <property type="match status" value="1"/>
</dbReference>
<dbReference type="PANTHER" id="PTHR14950">
    <property type="entry name" value="DICER-RELATED"/>
    <property type="match status" value="1"/>
</dbReference>
<dbReference type="Pfam" id="PF14709">
    <property type="entry name" value="DND1_DSRM"/>
    <property type="match status" value="1"/>
</dbReference>
<dbReference type="CDD" id="cd00593">
    <property type="entry name" value="RIBOc"/>
    <property type="match status" value="1"/>
</dbReference>
<dbReference type="InterPro" id="IPR000999">
    <property type="entry name" value="RNase_III_dom"/>
</dbReference>
<keyword evidence="6" id="KW-0378">Hydrolase</keyword>
<keyword evidence="5" id="KW-0255">Endonuclease</keyword>
<keyword evidence="10" id="KW-0472">Membrane</keyword>
<dbReference type="Gene3D" id="3.30.160.20">
    <property type="match status" value="2"/>
</dbReference>
<evidence type="ECO:0000259" key="12">
    <source>
        <dbReference type="PROSITE" id="PS50142"/>
    </source>
</evidence>
<feature type="domain" description="DRBM" evidence="11">
    <location>
        <begin position="231"/>
        <end position="294"/>
    </location>
</feature>
<keyword evidence="7" id="KW-0460">Magnesium</keyword>
<dbReference type="EMBL" id="JAXUIC010000008">
    <property type="protein sequence ID" value="KAK4575956.1"/>
    <property type="molecule type" value="Genomic_DNA"/>
</dbReference>
<dbReference type="Pfam" id="PF00636">
    <property type="entry name" value="Ribonuclease_3"/>
    <property type="match status" value="1"/>
</dbReference>
<dbReference type="SMART" id="SM00535">
    <property type="entry name" value="RIBOc"/>
    <property type="match status" value="1"/>
</dbReference>
<evidence type="ECO:0000256" key="7">
    <source>
        <dbReference type="ARBA" id="ARBA00022842"/>
    </source>
</evidence>
<dbReference type="InterPro" id="IPR036389">
    <property type="entry name" value="RNase_III_sf"/>
</dbReference>
<dbReference type="GO" id="GO:0046872">
    <property type="term" value="F:metal ion binding"/>
    <property type="evidence" value="ECO:0007669"/>
    <property type="project" value="UniProtKB-KW"/>
</dbReference>
<dbReference type="GO" id="GO:0003723">
    <property type="term" value="F:RNA binding"/>
    <property type="evidence" value="ECO:0007669"/>
    <property type="project" value="UniProtKB-UniRule"/>
</dbReference>
<keyword evidence="14" id="KW-1185">Reference proteome</keyword>
<evidence type="ECO:0000256" key="8">
    <source>
        <dbReference type="ARBA" id="ARBA00022884"/>
    </source>
</evidence>
<dbReference type="GO" id="GO:0030422">
    <property type="term" value="P:siRNA processing"/>
    <property type="evidence" value="ECO:0007669"/>
    <property type="project" value="TreeGrafter"/>
</dbReference>
<name>A0AAN7EME1_QUERU</name>
<comment type="cofactor">
    <cofactor evidence="1">
        <name>Mn(2+)</name>
        <dbReference type="ChEBI" id="CHEBI:29035"/>
    </cofactor>
</comment>
<keyword evidence="10" id="KW-0812">Transmembrane</keyword>
<dbReference type="Proteomes" id="UP001324115">
    <property type="component" value="Unassembled WGS sequence"/>
</dbReference>
<dbReference type="InterPro" id="IPR014720">
    <property type="entry name" value="dsRBD_dom"/>
</dbReference>
<comment type="cofactor">
    <cofactor evidence="2">
        <name>Mg(2+)</name>
        <dbReference type="ChEBI" id="CHEBI:18420"/>
    </cofactor>
</comment>
<gene>
    <name evidence="13" type="ORF">RGQ29_026777</name>
</gene>
<evidence type="ECO:0000256" key="3">
    <source>
        <dbReference type="ARBA" id="ARBA00022722"/>
    </source>
</evidence>
<organism evidence="13 14">
    <name type="scientific">Quercus rubra</name>
    <name type="common">Northern red oak</name>
    <name type="synonym">Quercus borealis</name>
    <dbReference type="NCBI Taxonomy" id="3512"/>
    <lineage>
        <taxon>Eukaryota</taxon>
        <taxon>Viridiplantae</taxon>
        <taxon>Streptophyta</taxon>
        <taxon>Embryophyta</taxon>
        <taxon>Tracheophyta</taxon>
        <taxon>Spermatophyta</taxon>
        <taxon>Magnoliopsida</taxon>
        <taxon>eudicotyledons</taxon>
        <taxon>Gunneridae</taxon>
        <taxon>Pentapetalae</taxon>
        <taxon>rosids</taxon>
        <taxon>fabids</taxon>
        <taxon>Fagales</taxon>
        <taxon>Fagaceae</taxon>
        <taxon>Quercus</taxon>
    </lineage>
</organism>
<evidence type="ECO:0000256" key="1">
    <source>
        <dbReference type="ARBA" id="ARBA00001936"/>
    </source>
</evidence>